<protein>
    <submittedName>
        <fullName evidence="1">Uncharacterized protein</fullName>
    </submittedName>
</protein>
<sequence>MILFGIQRFWMEPIDDLVWNSEVPDGTYQRYWNSEVLDGTYQRFWNSEASDFIFFEGPEHQSKAPDLFSKNITRLNFEGKGSQKTNNELPYKDFRIEDKKKPKQVLDFHIEVKKAERQVKEAETSSGLPYQSKGS</sequence>
<proteinExistence type="predicted"/>
<dbReference type="AlphaFoldDB" id="U9SV51"/>
<reference evidence="1" key="1">
    <citation type="submission" date="2013-07" db="EMBL/GenBank/DDBJ databases">
        <title>The genome of an arbuscular mycorrhizal fungus provides insights into the evolution of the oldest plant symbiosis.</title>
        <authorList>
            <consortium name="DOE Joint Genome Institute"/>
            <person name="Tisserant E."/>
            <person name="Malbreil M."/>
            <person name="Kuo A."/>
            <person name="Kohler A."/>
            <person name="Symeonidi A."/>
            <person name="Balestrini R."/>
            <person name="Charron P."/>
            <person name="Duensing N."/>
            <person name="Frei-dit-Frey N."/>
            <person name="Gianinazzi-Pearson V."/>
            <person name="Gilbert B."/>
            <person name="Handa Y."/>
            <person name="Hijri M."/>
            <person name="Kaul R."/>
            <person name="Kawaguchi M."/>
            <person name="Krajinski F."/>
            <person name="Lammers P."/>
            <person name="Lapierre D."/>
            <person name="Masclaux F.G."/>
            <person name="Murat C."/>
            <person name="Morin E."/>
            <person name="Ndikumana S."/>
            <person name="Pagni M."/>
            <person name="Petitpierre D."/>
            <person name="Requena N."/>
            <person name="Rosikiewicz P."/>
            <person name="Riley R."/>
            <person name="Saito K."/>
            <person name="San Clemente H."/>
            <person name="Shapiro H."/>
            <person name="van Tuinen D."/>
            <person name="Becard G."/>
            <person name="Bonfante P."/>
            <person name="Paszkowski U."/>
            <person name="Shachar-Hill Y."/>
            <person name="Young J.P."/>
            <person name="Sanders I.R."/>
            <person name="Henrissat B."/>
            <person name="Rensing S.A."/>
            <person name="Grigoriev I.V."/>
            <person name="Corradi N."/>
            <person name="Roux C."/>
            <person name="Martin F."/>
        </authorList>
    </citation>
    <scope>NUCLEOTIDE SEQUENCE</scope>
    <source>
        <strain evidence="1">DAOM 197198</strain>
    </source>
</reference>
<accession>U9SV51</accession>
<evidence type="ECO:0000313" key="1">
    <source>
        <dbReference type="EMBL" id="ERZ99779.1"/>
    </source>
</evidence>
<name>U9SV51_RHIID</name>
<organism evidence="1">
    <name type="scientific">Rhizophagus irregularis (strain DAOM 181602 / DAOM 197198 / MUCL 43194)</name>
    <name type="common">Arbuscular mycorrhizal fungus</name>
    <name type="synonym">Glomus intraradices</name>
    <dbReference type="NCBI Taxonomy" id="747089"/>
    <lineage>
        <taxon>Eukaryota</taxon>
        <taxon>Fungi</taxon>
        <taxon>Fungi incertae sedis</taxon>
        <taxon>Mucoromycota</taxon>
        <taxon>Glomeromycotina</taxon>
        <taxon>Glomeromycetes</taxon>
        <taxon>Glomerales</taxon>
        <taxon>Glomeraceae</taxon>
        <taxon>Rhizophagus</taxon>
    </lineage>
</organism>
<gene>
    <name evidence="1" type="ORF">GLOINDRAFT_9165</name>
</gene>
<dbReference type="EMBL" id="KI297702">
    <property type="protein sequence ID" value="ERZ99779.1"/>
    <property type="molecule type" value="Genomic_DNA"/>
</dbReference>
<dbReference type="HOGENOM" id="CLU_1886860_0_0_1"/>